<dbReference type="PANTHER" id="PTHR11705">
    <property type="entry name" value="PROTEASE FAMILY M14 CARBOXYPEPTIDASE A,B"/>
    <property type="match status" value="1"/>
</dbReference>
<evidence type="ECO:0000313" key="5">
    <source>
        <dbReference type="EMBL" id="GBP04024.1"/>
    </source>
</evidence>
<dbReference type="GO" id="GO:0008270">
    <property type="term" value="F:zinc ion binding"/>
    <property type="evidence" value="ECO:0007669"/>
    <property type="project" value="InterPro"/>
</dbReference>
<keyword evidence="6" id="KW-1185">Reference proteome</keyword>
<organism evidence="5 6">
    <name type="scientific">Eumeta variegata</name>
    <name type="common">Bagworm moth</name>
    <name type="synonym">Eumeta japonica</name>
    <dbReference type="NCBI Taxonomy" id="151549"/>
    <lineage>
        <taxon>Eukaryota</taxon>
        <taxon>Metazoa</taxon>
        <taxon>Ecdysozoa</taxon>
        <taxon>Arthropoda</taxon>
        <taxon>Hexapoda</taxon>
        <taxon>Insecta</taxon>
        <taxon>Pterygota</taxon>
        <taxon>Neoptera</taxon>
        <taxon>Endopterygota</taxon>
        <taxon>Lepidoptera</taxon>
        <taxon>Glossata</taxon>
        <taxon>Ditrysia</taxon>
        <taxon>Tineoidea</taxon>
        <taxon>Psychidae</taxon>
        <taxon>Oiketicinae</taxon>
        <taxon>Eumeta</taxon>
    </lineage>
</organism>
<comment type="caution">
    <text evidence="5">The sequence shown here is derived from an EMBL/GenBank/DDBJ whole genome shotgun (WGS) entry which is preliminary data.</text>
</comment>
<evidence type="ECO:0000256" key="2">
    <source>
        <dbReference type="ARBA" id="ARBA00005988"/>
    </source>
</evidence>
<comment type="similarity">
    <text evidence="2">Belongs to the peptidase M14 family.</text>
</comment>
<evidence type="ECO:0000259" key="4">
    <source>
        <dbReference type="Pfam" id="PF00246"/>
    </source>
</evidence>
<comment type="cofactor">
    <cofactor evidence="1">
        <name>Zn(2+)</name>
        <dbReference type="ChEBI" id="CHEBI:29105"/>
    </cofactor>
</comment>
<keyword evidence="3" id="KW-0812">Transmembrane</keyword>
<sequence>MVDFMLANGFHRLQLFIPLNSWWKITKNKELLADFNWIVLPVVNADGYEYTQISDKTRWWRKTRKPFFYKGDQTDTWEDLHEVAMAGAEAIYQSTGTNYTVGSSTTILYVAAGKVMIMLLMLAFPHHLQWNFLVRGQRVSIRQLKD</sequence>
<evidence type="ECO:0000313" key="6">
    <source>
        <dbReference type="Proteomes" id="UP000299102"/>
    </source>
</evidence>
<name>A0A4C1SPX9_EUMVA</name>
<dbReference type="Proteomes" id="UP000299102">
    <property type="component" value="Unassembled WGS sequence"/>
</dbReference>
<dbReference type="Pfam" id="PF00246">
    <property type="entry name" value="Peptidase_M14"/>
    <property type="match status" value="1"/>
</dbReference>
<feature type="domain" description="Peptidase M14" evidence="4">
    <location>
        <begin position="20"/>
        <end position="66"/>
    </location>
</feature>
<keyword evidence="3" id="KW-0472">Membrane</keyword>
<proteinExistence type="inferred from homology"/>
<reference evidence="5 6" key="1">
    <citation type="journal article" date="2019" name="Commun. Biol.">
        <title>The bagworm genome reveals a unique fibroin gene that provides high tensile strength.</title>
        <authorList>
            <person name="Kono N."/>
            <person name="Nakamura H."/>
            <person name="Ohtoshi R."/>
            <person name="Tomita M."/>
            <person name="Numata K."/>
            <person name="Arakawa K."/>
        </authorList>
    </citation>
    <scope>NUCLEOTIDE SEQUENCE [LARGE SCALE GENOMIC DNA]</scope>
</reference>
<protein>
    <recommendedName>
        <fullName evidence="4">Peptidase M14 domain-containing protein</fullName>
    </recommendedName>
</protein>
<dbReference type="GO" id="GO:0005615">
    <property type="term" value="C:extracellular space"/>
    <property type="evidence" value="ECO:0007669"/>
    <property type="project" value="TreeGrafter"/>
</dbReference>
<evidence type="ECO:0000256" key="1">
    <source>
        <dbReference type="ARBA" id="ARBA00001947"/>
    </source>
</evidence>
<dbReference type="PANTHER" id="PTHR11705:SF140">
    <property type="entry name" value="FI02848P-RELATED"/>
    <property type="match status" value="1"/>
</dbReference>
<dbReference type="InterPro" id="IPR000834">
    <property type="entry name" value="Peptidase_M14"/>
</dbReference>
<feature type="transmembrane region" description="Helical" evidence="3">
    <location>
        <begin position="107"/>
        <end position="128"/>
    </location>
</feature>
<dbReference type="EMBL" id="BGZK01007454">
    <property type="protein sequence ID" value="GBP04024.1"/>
    <property type="molecule type" value="Genomic_DNA"/>
</dbReference>
<dbReference type="Gene3D" id="3.40.630.10">
    <property type="entry name" value="Zn peptidases"/>
    <property type="match status" value="2"/>
</dbReference>
<dbReference type="OrthoDB" id="3626597at2759"/>
<gene>
    <name evidence="5" type="ORF">EVAR_71877_1</name>
</gene>
<dbReference type="SUPFAM" id="SSF53187">
    <property type="entry name" value="Zn-dependent exopeptidases"/>
    <property type="match status" value="1"/>
</dbReference>
<accession>A0A4C1SPX9</accession>
<keyword evidence="3" id="KW-1133">Transmembrane helix</keyword>
<dbReference type="GO" id="GO:0004181">
    <property type="term" value="F:metallocarboxypeptidase activity"/>
    <property type="evidence" value="ECO:0007669"/>
    <property type="project" value="InterPro"/>
</dbReference>
<evidence type="ECO:0000256" key="3">
    <source>
        <dbReference type="SAM" id="Phobius"/>
    </source>
</evidence>
<dbReference type="GO" id="GO:0006508">
    <property type="term" value="P:proteolysis"/>
    <property type="evidence" value="ECO:0007669"/>
    <property type="project" value="InterPro"/>
</dbReference>
<dbReference type="AlphaFoldDB" id="A0A4C1SPX9"/>